<keyword evidence="7 8" id="KW-0472">Membrane</keyword>
<dbReference type="InterPro" id="IPR003004">
    <property type="entry name" value="GspF/PilC"/>
</dbReference>
<feature type="transmembrane region" description="Helical" evidence="8">
    <location>
        <begin position="381"/>
        <end position="405"/>
    </location>
</feature>
<dbReference type="InterPro" id="IPR018076">
    <property type="entry name" value="T2SS_GspF_dom"/>
</dbReference>
<evidence type="ECO:0000256" key="5">
    <source>
        <dbReference type="ARBA" id="ARBA00022692"/>
    </source>
</evidence>
<feature type="transmembrane region" description="Helical" evidence="8">
    <location>
        <begin position="177"/>
        <end position="204"/>
    </location>
</feature>
<evidence type="ECO:0000256" key="2">
    <source>
        <dbReference type="ARBA" id="ARBA00005745"/>
    </source>
</evidence>
<dbReference type="PRINTS" id="PR00812">
    <property type="entry name" value="BCTERIALGSPF"/>
</dbReference>
<dbReference type="PANTHER" id="PTHR30012">
    <property type="entry name" value="GENERAL SECRETION PATHWAY PROTEIN"/>
    <property type="match status" value="1"/>
</dbReference>
<evidence type="ECO:0000259" key="9">
    <source>
        <dbReference type="Pfam" id="PF00482"/>
    </source>
</evidence>
<dbReference type="AlphaFoldDB" id="A0AAU0MJG4"/>
<evidence type="ECO:0000256" key="6">
    <source>
        <dbReference type="ARBA" id="ARBA00022989"/>
    </source>
</evidence>
<keyword evidence="6 8" id="KW-1133">Transmembrane helix</keyword>
<proteinExistence type="inferred from homology"/>
<dbReference type="RefSeq" id="WP_330171506.1">
    <property type="nucleotide sequence ID" value="NZ_CP137080.1"/>
</dbReference>
<dbReference type="GO" id="GO:0005886">
    <property type="term" value="C:plasma membrane"/>
    <property type="evidence" value="ECO:0007669"/>
    <property type="project" value="UniProtKB-SubCell"/>
</dbReference>
<protein>
    <submittedName>
        <fullName evidence="10">Type II secretion system F family protein</fullName>
    </submittedName>
</protein>
<dbReference type="PANTHER" id="PTHR30012:SF0">
    <property type="entry name" value="TYPE II SECRETION SYSTEM PROTEIN F-RELATED"/>
    <property type="match status" value="1"/>
</dbReference>
<dbReference type="Pfam" id="PF00482">
    <property type="entry name" value="T2SSF"/>
    <property type="match status" value="2"/>
</dbReference>
<dbReference type="InterPro" id="IPR042094">
    <property type="entry name" value="T2SS_GspF_sf"/>
</dbReference>
<keyword evidence="5 8" id="KW-0812">Transmembrane</keyword>
<evidence type="ECO:0000256" key="8">
    <source>
        <dbReference type="SAM" id="Phobius"/>
    </source>
</evidence>
<evidence type="ECO:0000256" key="7">
    <source>
        <dbReference type="ARBA" id="ARBA00023136"/>
    </source>
</evidence>
<dbReference type="Proteomes" id="UP001329313">
    <property type="component" value="Chromosome"/>
</dbReference>
<keyword evidence="11" id="KW-1185">Reference proteome</keyword>
<accession>A0AAU0MJG4</accession>
<reference evidence="10 11" key="1">
    <citation type="submission" date="2023-10" db="EMBL/GenBank/DDBJ databases">
        <title>Y20.</title>
        <authorList>
            <person name="Zhang G."/>
            <person name="Ding Y."/>
        </authorList>
    </citation>
    <scope>NUCLEOTIDE SEQUENCE [LARGE SCALE GENOMIC DNA]</scope>
    <source>
        <strain evidence="10 11">Y20</strain>
    </source>
</reference>
<comment type="subcellular location">
    <subcellularLocation>
        <location evidence="1">Cell inner membrane</location>
        <topology evidence="1">Multi-pass membrane protein</topology>
    </subcellularLocation>
</comment>
<feature type="transmembrane region" description="Helical" evidence="8">
    <location>
        <begin position="224"/>
        <end position="244"/>
    </location>
</feature>
<feature type="domain" description="Type II secretion system protein GspF" evidence="9">
    <location>
        <begin position="278"/>
        <end position="400"/>
    </location>
</feature>
<gene>
    <name evidence="10" type="ORF">RYJ27_04240</name>
</gene>
<keyword evidence="3" id="KW-1003">Cell membrane</keyword>
<organism evidence="10 11">
    <name type="scientific">Microbacterium limosum</name>
    <dbReference type="NCBI Taxonomy" id="3079935"/>
    <lineage>
        <taxon>Bacteria</taxon>
        <taxon>Bacillati</taxon>
        <taxon>Actinomycetota</taxon>
        <taxon>Actinomycetes</taxon>
        <taxon>Micrococcales</taxon>
        <taxon>Microbacteriaceae</taxon>
        <taxon>Microbacterium</taxon>
    </lineage>
</organism>
<dbReference type="KEGG" id="mliy:RYJ27_04240"/>
<feature type="domain" description="Type II secretion system protein GspF" evidence="9">
    <location>
        <begin position="75"/>
        <end position="198"/>
    </location>
</feature>
<evidence type="ECO:0000256" key="4">
    <source>
        <dbReference type="ARBA" id="ARBA00022519"/>
    </source>
</evidence>
<evidence type="ECO:0000313" key="10">
    <source>
        <dbReference type="EMBL" id="WOQ70425.1"/>
    </source>
</evidence>
<evidence type="ECO:0000256" key="1">
    <source>
        <dbReference type="ARBA" id="ARBA00004429"/>
    </source>
</evidence>
<dbReference type="Gene3D" id="1.20.81.30">
    <property type="entry name" value="Type II secretion system (T2SS), domain F"/>
    <property type="match status" value="2"/>
</dbReference>
<comment type="similarity">
    <text evidence="2">Belongs to the GSP F family.</text>
</comment>
<dbReference type="FunFam" id="1.20.81.30:FF:000001">
    <property type="entry name" value="Type II secretion system protein F"/>
    <property type="match status" value="2"/>
</dbReference>
<sequence>MTAVQEYTYRALDNDGGALVKGTLEAASTQAVAAKLRAQGLTALDVEPVRTGGLHREITLPGLRRRVGVRALAVFSAQLSGLVGAGLPLLRALQIMTEQTEDRALRTALVRVHDDVQGGLSLSAAFAREPEAFPPLLVNLVRVGESGGFLGRSLASVAKTYADEAELRDKIRSATTYPVIVLTIALLALLGMVAFIVPIFEGMFEGMGGDLPLPTRVLVTASDNMFWILPVLGVLAVAAAVWWVRAKDTDRVRAVIDPAKLRLPVFGSLATKIAVARFSRSLALMLDAGVPLLQALSVVGGASNNRVVARAVTDIQESVRQGRSFAAPLAASGIFPPMVAQMVSVGEESGTLAEMLGSVADLYEREVATATAQLASTIEPILIVVIGALIGGMVVSLYLPIFGIYDQLGAVG</sequence>
<name>A0AAU0MJG4_9MICO</name>
<evidence type="ECO:0000313" key="11">
    <source>
        <dbReference type="Proteomes" id="UP001329313"/>
    </source>
</evidence>
<evidence type="ECO:0000256" key="3">
    <source>
        <dbReference type="ARBA" id="ARBA00022475"/>
    </source>
</evidence>
<keyword evidence="4" id="KW-0997">Cell inner membrane</keyword>
<dbReference type="EMBL" id="CP137080">
    <property type="protein sequence ID" value="WOQ70425.1"/>
    <property type="molecule type" value="Genomic_DNA"/>
</dbReference>